<reference evidence="6" key="1">
    <citation type="journal article" date="2010" name="Microbiol. Resour. Announc.">
        <title>Comparative genomics of the bacterial genus Listeria: Genome evolution is characterized by limited gene acquisition and limited gene loss.</title>
        <authorList>
            <person name="den Bakker H.C."/>
            <person name="Cummings C.A."/>
            <person name="Ferreira V."/>
            <person name="Vatta P."/>
            <person name="Orsi R.H."/>
            <person name="Degoricija L."/>
            <person name="Barker M."/>
            <person name="Petrauskene O."/>
            <person name="Furtado M.R."/>
            <person name="Wiedmann M."/>
        </authorList>
    </citation>
    <scope>NUCLEOTIDE SEQUENCE [LARGE SCALE GENOMIC DNA]</scope>
    <source>
        <strain evidence="6">FSL N1-067</strain>
    </source>
</reference>
<dbReference type="RefSeq" id="WP_003745797.1">
    <property type="nucleotide sequence ID" value="NZ_CM001051.1"/>
</dbReference>
<keyword evidence="2" id="KW-0805">Transcription regulation</keyword>
<dbReference type="Pfam" id="PF07702">
    <property type="entry name" value="UTRA"/>
    <property type="match status" value="1"/>
</dbReference>
<keyword evidence="1" id="KW-0678">Repressor</keyword>
<dbReference type="Gene3D" id="3.40.1410.10">
    <property type="entry name" value="Chorismate lyase-like"/>
    <property type="match status" value="1"/>
</dbReference>
<dbReference type="Proteomes" id="UP000004302">
    <property type="component" value="Chromosome"/>
</dbReference>
<evidence type="ECO:0000259" key="5">
    <source>
        <dbReference type="SMART" id="SM00866"/>
    </source>
</evidence>
<dbReference type="SUPFAM" id="SSF64288">
    <property type="entry name" value="Chorismate lyase-like"/>
    <property type="match status" value="1"/>
</dbReference>
<dbReference type="HOGENOM" id="CLU_063236_10_0_9"/>
<dbReference type="GO" id="GO:0045892">
    <property type="term" value="P:negative regulation of DNA-templated transcription"/>
    <property type="evidence" value="ECO:0007669"/>
    <property type="project" value="TreeGrafter"/>
</dbReference>
<evidence type="ECO:0000256" key="3">
    <source>
        <dbReference type="ARBA" id="ARBA00023125"/>
    </source>
</evidence>
<dbReference type="PANTHER" id="PTHR44846:SF5">
    <property type="entry name" value="HTH-TYPE TRANSCRIPTIONAL REGULATOR GMUR"/>
    <property type="match status" value="1"/>
</dbReference>
<evidence type="ECO:0000313" key="6">
    <source>
        <dbReference type="EMBL" id="EFS01109.1"/>
    </source>
</evidence>
<dbReference type="InterPro" id="IPR011663">
    <property type="entry name" value="UTRA"/>
</dbReference>
<evidence type="ECO:0000256" key="2">
    <source>
        <dbReference type="ARBA" id="ARBA00023015"/>
    </source>
</evidence>
<name>E3ZMN1_LISSE</name>
<dbReference type="SMART" id="SM00866">
    <property type="entry name" value="UTRA"/>
    <property type="match status" value="1"/>
</dbReference>
<sequence>VLEHTYMPVGVIPGINQQILEGSIYSYIQDELHLKIASSYKQIRADKATLLDQQYLDCASDDPVVEVEQTVYLNNGLAFEFSKSRHRYDKFVFTTVNIARR</sequence>
<dbReference type="AlphaFoldDB" id="E3ZMN1"/>
<gene>
    <name evidence="6" type="ORF">NT03LS_0683a</name>
</gene>
<dbReference type="GO" id="GO:0003677">
    <property type="term" value="F:DNA binding"/>
    <property type="evidence" value="ECO:0007669"/>
    <property type="project" value="UniProtKB-KW"/>
</dbReference>
<evidence type="ECO:0000256" key="4">
    <source>
        <dbReference type="ARBA" id="ARBA00023163"/>
    </source>
</evidence>
<dbReference type="InterPro" id="IPR050679">
    <property type="entry name" value="Bact_HTH_transcr_reg"/>
</dbReference>
<feature type="non-terminal residue" evidence="6">
    <location>
        <position position="1"/>
    </location>
</feature>
<evidence type="ECO:0000256" key="1">
    <source>
        <dbReference type="ARBA" id="ARBA00022491"/>
    </source>
</evidence>
<dbReference type="InterPro" id="IPR028978">
    <property type="entry name" value="Chorismate_lyase_/UTRA_dom_sf"/>
</dbReference>
<protein>
    <submittedName>
        <fullName evidence="6">GntR family transcriptional regulator</fullName>
    </submittedName>
</protein>
<dbReference type="PANTHER" id="PTHR44846">
    <property type="entry name" value="MANNOSYL-D-GLYCERATE TRANSPORT/METABOLISM SYSTEM REPRESSOR MNGR-RELATED"/>
    <property type="match status" value="1"/>
</dbReference>
<proteinExistence type="predicted"/>
<dbReference type="FunFam" id="3.40.1410.10:FF:000008">
    <property type="entry name" value="Transcriptional regulator, GntR family"/>
    <property type="match status" value="1"/>
</dbReference>
<organism evidence="6">
    <name type="scientific">Listeria seeligeri FSL N1-067</name>
    <dbReference type="NCBI Taxonomy" id="702453"/>
    <lineage>
        <taxon>Bacteria</taxon>
        <taxon>Bacillati</taxon>
        <taxon>Bacillota</taxon>
        <taxon>Bacilli</taxon>
        <taxon>Bacillales</taxon>
        <taxon>Listeriaceae</taxon>
        <taxon>Listeria</taxon>
    </lineage>
</organism>
<comment type="caution">
    <text evidence="6">The sequence shown here is derived from an EMBL/GenBank/DDBJ whole genome shotgun (WGS) entry which is preliminary data.</text>
</comment>
<accession>E3ZMN1</accession>
<keyword evidence="4" id="KW-0804">Transcription</keyword>
<dbReference type="PATRIC" id="fig|702453.3.peg.548"/>
<keyword evidence="3" id="KW-0238">DNA-binding</keyword>
<dbReference type="OrthoDB" id="9815017at2"/>
<dbReference type="EMBL" id="ADXJ01000258">
    <property type="protein sequence ID" value="EFS01109.1"/>
    <property type="molecule type" value="Genomic_DNA"/>
</dbReference>
<feature type="domain" description="UbiC transcription regulator-associated" evidence="5">
    <location>
        <begin position="1"/>
        <end position="92"/>
    </location>
</feature>